<reference evidence="2" key="1">
    <citation type="journal article" date="2022" name="bioRxiv">
        <title>Sequencing and chromosome-scale assembly of the giantPleurodeles waltlgenome.</title>
        <authorList>
            <person name="Brown T."/>
            <person name="Elewa A."/>
            <person name="Iarovenko S."/>
            <person name="Subramanian E."/>
            <person name="Araus A.J."/>
            <person name="Petzold A."/>
            <person name="Susuki M."/>
            <person name="Suzuki K.-i.T."/>
            <person name="Hayashi T."/>
            <person name="Toyoda A."/>
            <person name="Oliveira C."/>
            <person name="Osipova E."/>
            <person name="Leigh N.D."/>
            <person name="Simon A."/>
            <person name="Yun M.H."/>
        </authorList>
    </citation>
    <scope>NUCLEOTIDE SEQUENCE</scope>
    <source>
        <strain evidence="2">20211129_DDA</strain>
        <tissue evidence="2">Liver</tissue>
    </source>
</reference>
<evidence type="ECO:0000256" key="1">
    <source>
        <dbReference type="SAM" id="MobiDB-lite"/>
    </source>
</evidence>
<gene>
    <name evidence="2" type="ORF">NDU88_003073</name>
</gene>
<feature type="region of interest" description="Disordered" evidence="1">
    <location>
        <begin position="112"/>
        <end position="138"/>
    </location>
</feature>
<evidence type="ECO:0000313" key="3">
    <source>
        <dbReference type="Proteomes" id="UP001066276"/>
    </source>
</evidence>
<keyword evidence="3" id="KW-1185">Reference proteome</keyword>
<accession>A0AAV7W4Z2</accession>
<name>A0AAV7W4Z2_PLEWA</name>
<organism evidence="2 3">
    <name type="scientific">Pleurodeles waltl</name>
    <name type="common">Iberian ribbed newt</name>
    <dbReference type="NCBI Taxonomy" id="8319"/>
    <lineage>
        <taxon>Eukaryota</taxon>
        <taxon>Metazoa</taxon>
        <taxon>Chordata</taxon>
        <taxon>Craniata</taxon>
        <taxon>Vertebrata</taxon>
        <taxon>Euteleostomi</taxon>
        <taxon>Amphibia</taxon>
        <taxon>Batrachia</taxon>
        <taxon>Caudata</taxon>
        <taxon>Salamandroidea</taxon>
        <taxon>Salamandridae</taxon>
        <taxon>Pleurodelinae</taxon>
        <taxon>Pleurodeles</taxon>
    </lineage>
</organism>
<comment type="caution">
    <text evidence="2">The sequence shown here is derived from an EMBL/GenBank/DDBJ whole genome shotgun (WGS) entry which is preliminary data.</text>
</comment>
<dbReference type="EMBL" id="JANPWB010000002">
    <property type="protein sequence ID" value="KAJ1207683.1"/>
    <property type="molecule type" value="Genomic_DNA"/>
</dbReference>
<dbReference type="Proteomes" id="UP001066276">
    <property type="component" value="Chromosome 1_2"/>
</dbReference>
<evidence type="ECO:0000313" key="2">
    <source>
        <dbReference type="EMBL" id="KAJ1207683.1"/>
    </source>
</evidence>
<proteinExistence type="predicted"/>
<protein>
    <submittedName>
        <fullName evidence="2">Uncharacterized protein</fullName>
    </submittedName>
</protein>
<sequence length="211" mass="22742">MCGPVTTRNSSVPLSLVEGWKADDVGHWIRAPLEIRRTRRGVAHIPLWGNSSSGSTSKAAIENKEKVRPEVIVLVPGQAKSQSNQVMEDPGPQIMEQLGYVSVIFENSVLSSPQANRGSKERQARGEIPSPVQYSNEESTSLQVEIPVPVVPQSHRSQVLSEAAAPTATIAFCLTQGSSIETVILSISEGIKKGFANSEINQGEIREACDV</sequence>
<dbReference type="AlphaFoldDB" id="A0AAV7W4Z2"/>